<feature type="domain" description="Smf/DprA SLOG" evidence="2">
    <location>
        <begin position="84"/>
        <end position="291"/>
    </location>
</feature>
<dbReference type="Proteomes" id="UP000254100">
    <property type="component" value="Unassembled WGS sequence"/>
</dbReference>
<protein>
    <submittedName>
        <fullName evidence="3">DprA SMF protein putative DNA processing factor</fullName>
    </submittedName>
</protein>
<dbReference type="AlphaFoldDB" id="A0A380GUA6"/>
<accession>A0A380GUA6</accession>
<reference evidence="3 4" key="1">
    <citation type="submission" date="2018-06" db="EMBL/GenBank/DDBJ databases">
        <authorList>
            <consortium name="Pathogen Informatics"/>
            <person name="Doyle S."/>
        </authorList>
    </citation>
    <scope>NUCLEOTIDE SEQUENCE [LARGE SCALE GENOMIC DNA]</scope>
    <source>
        <strain evidence="3 4">NCTC13832</strain>
    </source>
</reference>
<evidence type="ECO:0000313" key="3">
    <source>
        <dbReference type="EMBL" id="SUM57300.1"/>
    </source>
</evidence>
<dbReference type="Pfam" id="PF02481">
    <property type="entry name" value="DNA_processg_A"/>
    <property type="match status" value="1"/>
</dbReference>
<name>A0A380GUA6_9STAP</name>
<dbReference type="InterPro" id="IPR057666">
    <property type="entry name" value="DrpA_SLOG"/>
</dbReference>
<evidence type="ECO:0000256" key="1">
    <source>
        <dbReference type="ARBA" id="ARBA00006525"/>
    </source>
</evidence>
<dbReference type="SUPFAM" id="SSF102405">
    <property type="entry name" value="MCP/YpsA-like"/>
    <property type="match status" value="1"/>
</dbReference>
<evidence type="ECO:0000313" key="4">
    <source>
        <dbReference type="Proteomes" id="UP000254100"/>
    </source>
</evidence>
<gene>
    <name evidence="3" type="primary">dprA</name>
    <name evidence="3" type="ORF">NCTC13832_00974</name>
</gene>
<dbReference type="PANTHER" id="PTHR43022:SF1">
    <property type="entry name" value="PROTEIN SMF"/>
    <property type="match status" value="1"/>
</dbReference>
<dbReference type="PANTHER" id="PTHR43022">
    <property type="entry name" value="PROTEIN SMF"/>
    <property type="match status" value="1"/>
</dbReference>
<dbReference type="EMBL" id="UHDT01000001">
    <property type="protein sequence ID" value="SUM57300.1"/>
    <property type="molecule type" value="Genomic_DNA"/>
</dbReference>
<dbReference type="NCBIfam" id="TIGR00732">
    <property type="entry name" value="dprA"/>
    <property type="match status" value="1"/>
</dbReference>
<evidence type="ECO:0000259" key="2">
    <source>
        <dbReference type="Pfam" id="PF02481"/>
    </source>
</evidence>
<proteinExistence type="inferred from homology"/>
<dbReference type="RefSeq" id="WP_084207680.1">
    <property type="nucleotide sequence ID" value="NZ_JXWY01000063.1"/>
</dbReference>
<sequence length="294" mass="33563">MTTTLTLRQYLLLLVYSGFTTRQIYKYACNSDIQYGTQQMLYEKLRDKIANAEDPRLYTKLHRFNTLHINHIEHALSKAKVHAISIDSPDYPQLLKHIYDPPVILFCRGNLAFLKHTHTLAIVGSRQHTHYTPQALNYLMPHFAQHRLTIVSGLAQGADAIAHQCAIKAGCATIAVLGFGHRHHYPQHTQQLRKHIDAYHLSVSEYPPQTPPAKYRFPERNRLISGLARGVLITEARERSGALITVDQALDQNRNVYVLPGDMFNTYTRGNLLRVQEGAEIVLSEKDILKDYCQ</sequence>
<comment type="similarity">
    <text evidence="1">Belongs to the DprA/Smf family.</text>
</comment>
<organism evidence="3 4">
    <name type="scientific">Staphylococcus microti</name>
    <dbReference type="NCBI Taxonomy" id="569857"/>
    <lineage>
        <taxon>Bacteria</taxon>
        <taxon>Bacillati</taxon>
        <taxon>Bacillota</taxon>
        <taxon>Bacilli</taxon>
        <taxon>Bacillales</taxon>
        <taxon>Staphylococcaceae</taxon>
        <taxon>Staphylococcus</taxon>
    </lineage>
</organism>
<dbReference type="InterPro" id="IPR003488">
    <property type="entry name" value="DprA"/>
</dbReference>
<dbReference type="Gene3D" id="3.40.50.450">
    <property type="match status" value="1"/>
</dbReference>
<dbReference type="GO" id="GO:0009294">
    <property type="term" value="P:DNA-mediated transformation"/>
    <property type="evidence" value="ECO:0007669"/>
    <property type="project" value="InterPro"/>
</dbReference>